<feature type="compositionally biased region" description="Basic and acidic residues" evidence="1">
    <location>
        <begin position="8"/>
        <end position="17"/>
    </location>
</feature>
<name>A0A6V7TH93_MELEN</name>
<feature type="region of interest" description="Disordered" evidence="1">
    <location>
        <begin position="1"/>
        <end position="66"/>
    </location>
</feature>
<comment type="caution">
    <text evidence="2">The sequence shown here is derived from an EMBL/GenBank/DDBJ whole genome shotgun (WGS) entry which is preliminary data.</text>
</comment>
<dbReference type="AlphaFoldDB" id="A0A6V7TH93"/>
<gene>
    <name evidence="2" type="ORF">MENT_LOCUS89</name>
</gene>
<protein>
    <submittedName>
        <fullName evidence="2">Uncharacterized protein</fullName>
    </submittedName>
</protein>
<feature type="region of interest" description="Disordered" evidence="1">
    <location>
        <begin position="211"/>
        <end position="231"/>
    </location>
</feature>
<evidence type="ECO:0000256" key="1">
    <source>
        <dbReference type="SAM" id="MobiDB-lite"/>
    </source>
</evidence>
<evidence type="ECO:0000313" key="3">
    <source>
        <dbReference type="Proteomes" id="UP000580250"/>
    </source>
</evidence>
<sequence length="231" mass="26761">MAHGLSFNEKDSEHFGEDDFNVNFGSENNLNKEEEEIGNKQNIEGNLELKIEEEDDKDGNEFKKRFGGNPYLVKPLYDREGKMEEQNKKIFDVPDKSSKKDKINYLITPDKEIQPPSPSPNLWLQQRLNSEEPHNEEEEELMSILLNKFGRNNKNNLNYFKNDEKEGEEEELILTTTKTLKTDDINLFPQKTLSSSNNIYNTKNIKYKIISSPTQTQKHQPPIGSVPLPTK</sequence>
<organism evidence="2 3">
    <name type="scientific">Meloidogyne enterolobii</name>
    <name type="common">Root-knot nematode worm</name>
    <name type="synonym">Meloidogyne mayaguensis</name>
    <dbReference type="NCBI Taxonomy" id="390850"/>
    <lineage>
        <taxon>Eukaryota</taxon>
        <taxon>Metazoa</taxon>
        <taxon>Ecdysozoa</taxon>
        <taxon>Nematoda</taxon>
        <taxon>Chromadorea</taxon>
        <taxon>Rhabditida</taxon>
        <taxon>Tylenchina</taxon>
        <taxon>Tylenchomorpha</taxon>
        <taxon>Tylenchoidea</taxon>
        <taxon>Meloidogynidae</taxon>
        <taxon>Meloidogyninae</taxon>
        <taxon>Meloidogyne</taxon>
    </lineage>
</organism>
<reference evidence="2 3" key="1">
    <citation type="submission" date="2020-08" db="EMBL/GenBank/DDBJ databases">
        <authorList>
            <person name="Koutsovoulos G."/>
            <person name="Danchin GJ E."/>
        </authorList>
    </citation>
    <scope>NUCLEOTIDE SEQUENCE [LARGE SCALE GENOMIC DNA]</scope>
</reference>
<dbReference type="Proteomes" id="UP000580250">
    <property type="component" value="Unassembled WGS sequence"/>
</dbReference>
<evidence type="ECO:0000313" key="2">
    <source>
        <dbReference type="EMBL" id="CAD2122239.1"/>
    </source>
</evidence>
<proteinExistence type="predicted"/>
<dbReference type="EMBL" id="CAJEWN010000001">
    <property type="protein sequence ID" value="CAD2122239.1"/>
    <property type="molecule type" value="Genomic_DNA"/>
</dbReference>
<accession>A0A6V7TH93</accession>